<dbReference type="InterPro" id="IPR035919">
    <property type="entry name" value="EAL_sf"/>
</dbReference>
<sequence length="841" mass="92059">MTANRHGPLAAGHDDRSGSAASAEGHAEHLLSQLPGLVAWLDRELCVGYLNDKYRTWTGADPAAMLGQPIGDWLGVAGGEAIRPALEAALQGKAVDFDGHLFDDPARRYVHASLRPDRAADGTVHGVIALLTDTTDSHALEQRLRESEQRFFGAFQHAAIGMALVHPDGRFLRVNTAVCQMFQYTEEEFLQLDIASVTHPDDMADDNELRDELLAGKRDSYQMEKRNIRKDGQVVYLQLSVSVVRDAAGEPLYFVSQAQDISARKRFEDELFRERELAEVTLSSIGDGVITTDLQLRITSLNPIAAAMTGWPRTQALGQPLEDVFQLQGDAEGDTVANPLREALARNAIVDLAGKAVLRHRNGFVTPVEDSAAPIHDHAGNVIGGVLVFHDVSETRSLALKMMHLSQHDPLTGLPNRQLLHARIEQAIANAERRRQRGAVLHLDVDQFKRINETWGHDAGDRVLQALAGRLRALLGNDEVLSRLSGDEFVVLLPQIEAPADAAGMAERLLEACGELRAEGLATLELRASIGVTLFPDDGSDAELLLHNADSAMYETKVGGRHGYRFYTPSMRERDSARRRIEDGLHTALARDQLRLLYQPKVDAVDGRIVGAEALLRWSKEDGGWWLPDEFIPIAEDSGLIVPIGAWVLRQACRQARAWQREGHGIPVSVNVSPVQLDDPGFLGHLDAALVESGLDPHLLELELTERVVVSGSRATGALLRAIRRLGVRISLDDFGTGYCSLSYLKHFPVDVLKIDRAFVHDIIQDSETAAITTGIIAMARSLHKDVVAEGVETLAQSEFLRDAGCPVLQGYLYGAPMDATLLEARLREQPPGPRASSGDT</sequence>
<dbReference type="SMART" id="SM00052">
    <property type="entry name" value="EAL"/>
    <property type="match status" value="1"/>
</dbReference>
<dbReference type="PANTHER" id="PTHR44757">
    <property type="entry name" value="DIGUANYLATE CYCLASE DGCP"/>
    <property type="match status" value="1"/>
</dbReference>
<dbReference type="InterPro" id="IPR001633">
    <property type="entry name" value="EAL_dom"/>
</dbReference>
<dbReference type="InterPro" id="IPR000014">
    <property type="entry name" value="PAS"/>
</dbReference>
<dbReference type="CDD" id="cd01949">
    <property type="entry name" value="GGDEF"/>
    <property type="match status" value="1"/>
</dbReference>
<dbReference type="NCBIfam" id="TIGR00254">
    <property type="entry name" value="GGDEF"/>
    <property type="match status" value="1"/>
</dbReference>
<accession>A0ABT1F669</accession>
<dbReference type="SUPFAM" id="SSF55785">
    <property type="entry name" value="PYP-like sensor domain (PAS domain)"/>
    <property type="match status" value="3"/>
</dbReference>
<dbReference type="Pfam" id="PF08447">
    <property type="entry name" value="PAS_3"/>
    <property type="match status" value="1"/>
</dbReference>
<dbReference type="Gene3D" id="3.30.70.270">
    <property type="match status" value="1"/>
</dbReference>
<feature type="domain" description="GGDEF" evidence="5">
    <location>
        <begin position="436"/>
        <end position="569"/>
    </location>
</feature>
<dbReference type="EMBL" id="JAMZEK010000001">
    <property type="protein sequence ID" value="MCP1372882.1"/>
    <property type="molecule type" value="Genomic_DNA"/>
</dbReference>
<reference evidence="6 7" key="1">
    <citation type="submission" date="2022-06" db="EMBL/GenBank/DDBJ databases">
        <title>Dyella sp. Sa strain:Sa Genome sequencing.</title>
        <authorList>
            <person name="Park S."/>
        </authorList>
    </citation>
    <scope>NUCLEOTIDE SEQUENCE [LARGE SCALE GENOMIC DNA]</scope>
    <source>
        <strain evidence="6 7">Sa</strain>
    </source>
</reference>
<dbReference type="PROSITE" id="PS50883">
    <property type="entry name" value="EAL"/>
    <property type="match status" value="1"/>
</dbReference>
<dbReference type="InterPro" id="IPR013655">
    <property type="entry name" value="PAS_fold_3"/>
</dbReference>
<dbReference type="SMART" id="SM00086">
    <property type="entry name" value="PAC"/>
    <property type="match status" value="3"/>
</dbReference>
<dbReference type="SMART" id="SM00091">
    <property type="entry name" value="PAS"/>
    <property type="match status" value="3"/>
</dbReference>
<dbReference type="PROSITE" id="PS50112">
    <property type="entry name" value="PAS"/>
    <property type="match status" value="2"/>
</dbReference>
<feature type="domain" description="PAC" evidence="3">
    <location>
        <begin position="352"/>
        <end position="404"/>
    </location>
</feature>
<evidence type="ECO:0000256" key="1">
    <source>
        <dbReference type="SAM" id="MobiDB-lite"/>
    </source>
</evidence>
<dbReference type="InterPro" id="IPR000700">
    <property type="entry name" value="PAS-assoc_C"/>
</dbReference>
<feature type="domain" description="PAS" evidence="2">
    <location>
        <begin position="274"/>
        <end position="347"/>
    </location>
</feature>
<evidence type="ECO:0000259" key="2">
    <source>
        <dbReference type="PROSITE" id="PS50112"/>
    </source>
</evidence>
<dbReference type="InterPro" id="IPR052155">
    <property type="entry name" value="Biofilm_reg_signaling"/>
</dbReference>
<dbReference type="InterPro" id="IPR001610">
    <property type="entry name" value="PAC"/>
</dbReference>
<dbReference type="SUPFAM" id="SSF141868">
    <property type="entry name" value="EAL domain-like"/>
    <property type="match status" value="1"/>
</dbReference>
<feature type="domain" description="PAC" evidence="3">
    <location>
        <begin position="93"/>
        <end position="146"/>
    </location>
</feature>
<dbReference type="Gene3D" id="3.20.20.450">
    <property type="entry name" value="EAL domain"/>
    <property type="match status" value="1"/>
</dbReference>
<organism evidence="6 7">
    <name type="scientific">Dyella lutea</name>
    <dbReference type="NCBI Taxonomy" id="2950441"/>
    <lineage>
        <taxon>Bacteria</taxon>
        <taxon>Pseudomonadati</taxon>
        <taxon>Pseudomonadota</taxon>
        <taxon>Gammaproteobacteria</taxon>
        <taxon>Lysobacterales</taxon>
        <taxon>Rhodanobacteraceae</taxon>
        <taxon>Dyella</taxon>
    </lineage>
</organism>
<dbReference type="SMART" id="SM00267">
    <property type="entry name" value="GGDEF"/>
    <property type="match status" value="1"/>
</dbReference>
<dbReference type="CDD" id="cd01948">
    <property type="entry name" value="EAL"/>
    <property type="match status" value="1"/>
</dbReference>
<evidence type="ECO:0000259" key="5">
    <source>
        <dbReference type="PROSITE" id="PS50887"/>
    </source>
</evidence>
<dbReference type="InterPro" id="IPR043128">
    <property type="entry name" value="Rev_trsase/Diguanyl_cyclase"/>
</dbReference>
<evidence type="ECO:0000259" key="3">
    <source>
        <dbReference type="PROSITE" id="PS50113"/>
    </source>
</evidence>
<feature type="region of interest" description="Disordered" evidence="1">
    <location>
        <begin position="1"/>
        <end position="24"/>
    </location>
</feature>
<feature type="domain" description="PAC" evidence="3">
    <location>
        <begin position="221"/>
        <end position="273"/>
    </location>
</feature>
<proteinExistence type="predicted"/>
<dbReference type="Pfam" id="PF00990">
    <property type="entry name" value="GGDEF"/>
    <property type="match status" value="1"/>
</dbReference>
<dbReference type="PANTHER" id="PTHR44757:SF4">
    <property type="entry name" value="DIGUANYLATE CYCLASE DGCE-RELATED"/>
    <property type="match status" value="1"/>
</dbReference>
<feature type="domain" description="PAS" evidence="2">
    <location>
        <begin position="147"/>
        <end position="217"/>
    </location>
</feature>
<gene>
    <name evidence="6" type="ORF">NC595_02255</name>
</gene>
<dbReference type="Pfam" id="PF00563">
    <property type="entry name" value="EAL"/>
    <property type="match status" value="1"/>
</dbReference>
<dbReference type="CDD" id="cd00130">
    <property type="entry name" value="PAS"/>
    <property type="match status" value="2"/>
</dbReference>
<feature type="domain" description="EAL" evidence="4">
    <location>
        <begin position="578"/>
        <end position="831"/>
    </location>
</feature>
<protein>
    <submittedName>
        <fullName evidence="6">EAL domain-containing protein</fullName>
    </submittedName>
</protein>
<evidence type="ECO:0000313" key="6">
    <source>
        <dbReference type="EMBL" id="MCP1372882.1"/>
    </source>
</evidence>
<dbReference type="InterPro" id="IPR013656">
    <property type="entry name" value="PAS_4"/>
</dbReference>
<name>A0ABT1F669_9GAMM</name>
<dbReference type="InterPro" id="IPR035965">
    <property type="entry name" value="PAS-like_dom_sf"/>
</dbReference>
<dbReference type="InterPro" id="IPR000160">
    <property type="entry name" value="GGDEF_dom"/>
</dbReference>
<dbReference type="InterPro" id="IPR029787">
    <property type="entry name" value="Nucleotide_cyclase"/>
</dbReference>
<dbReference type="PROSITE" id="PS50113">
    <property type="entry name" value="PAC"/>
    <property type="match status" value="3"/>
</dbReference>
<evidence type="ECO:0000259" key="4">
    <source>
        <dbReference type="PROSITE" id="PS50883"/>
    </source>
</evidence>
<dbReference type="SUPFAM" id="SSF55073">
    <property type="entry name" value="Nucleotide cyclase"/>
    <property type="match status" value="1"/>
</dbReference>
<dbReference type="Proteomes" id="UP001204615">
    <property type="component" value="Unassembled WGS sequence"/>
</dbReference>
<dbReference type="Gene3D" id="3.30.450.20">
    <property type="entry name" value="PAS domain"/>
    <property type="match status" value="3"/>
</dbReference>
<keyword evidence="7" id="KW-1185">Reference proteome</keyword>
<dbReference type="NCBIfam" id="TIGR00229">
    <property type="entry name" value="sensory_box"/>
    <property type="match status" value="2"/>
</dbReference>
<dbReference type="RefSeq" id="WP_253564663.1">
    <property type="nucleotide sequence ID" value="NZ_JAMZEK010000001.1"/>
</dbReference>
<dbReference type="Pfam" id="PF08448">
    <property type="entry name" value="PAS_4"/>
    <property type="match status" value="2"/>
</dbReference>
<dbReference type="PROSITE" id="PS50887">
    <property type="entry name" value="GGDEF"/>
    <property type="match status" value="1"/>
</dbReference>
<evidence type="ECO:0000313" key="7">
    <source>
        <dbReference type="Proteomes" id="UP001204615"/>
    </source>
</evidence>
<comment type="caution">
    <text evidence="6">The sequence shown here is derived from an EMBL/GenBank/DDBJ whole genome shotgun (WGS) entry which is preliminary data.</text>
</comment>